<gene>
    <name evidence="2" type="ORF">OHC33_004269</name>
</gene>
<feature type="region of interest" description="Disordered" evidence="1">
    <location>
        <begin position="196"/>
        <end position="218"/>
    </location>
</feature>
<protein>
    <submittedName>
        <fullName evidence="2">Uncharacterized protein</fullName>
    </submittedName>
</protein>
<reference evidence="2 3" key="1">
    <citation type="submission" date="2022-12" db="EMBL/GenBank/DDBJ databases">
        <title>Genomic features and morphological characterization of a novel Knufia sp. strain isolated from spacecraft assembly facility.</title>
        <authorList>
            <person name="Teixeira M."/>
            <person name="Chander A.M."/>
            <person name="Stajich J.E."/>
            <person name="Venkateswaran K."/>
        </authorList>
    </citation>
    <scope>NUCLEOTIDE SEQUENCE [LARGE SCALE GENOMIC DNA]</scope>
    <source>
        <strain evidence="2 3">FJI-L2-BK-P2</strain>
    </source>
</reference>
<accession>A0AAN8INV7</accession>
<dbReference type="Proteomes" id="UP001316803">
    <property type="component" value="Unassembled WGS sequence"/>
</dbReference>
<proteinExistence type="predicted"/>
<comment type="caution">
    <text evidence="2">The sequence shown here is derived from an EMBL/GenBank/DDBJ whole genome shotgun (WGS) entry which is preliminary data.</text>
</comment>
<dbReference type="AlphaFoldDB" id="A0AAN8INV7"/>
<evidence type="ECO:0000313" key="2">
    <source>
        <dbReference type="EMBL" id="KAK5954547.1"/>
    </source>
</evidence>
<feature type="region of interest" description="Disordered" evidence="1">
    <location>
        <begin position="331"/>
        <end position="351"/>
    </location>
</feature>
<evidence type="ECO:0000256" key="1">
    <source>
        <dbReference type="SAM" id="MobiDB-lite"/>
    </source>
</evidence>
<keyword evidence="3" id="KW-1185">Reference proteome</keyword>
<sequence length="351" mass="40836">MSDKFDNEEAHVMSEGNFLLPRNNQKQASLLCLPFEIRYLILQQLLKSPRSLLPQFDFYKAKADRGTQRGCFDLSLQLLCCCQVLHSEGKPILYQENQLSTFVRQMGSYNRFQLLDIEVKFSYSTEKLEFCYRKVSNSAEQRVSFDQVRRTVRKFQNISVTINCGSFVDWDATMLYCIRALLVAKNVTIVAMGTETQTSPPAGLGRPQSQEQQKRQEEEIARIGNRLKSYRPIRPKNLVGCEYLRCRSIAFRNLSNDLSPEEQAQIARYEELITSDEPVHDIRRSCFELIEAFERLPPADRYPFTRDYSYEDDDEGEHKIRALSPLSQDSFCGVHKEKNSSTRARRRYSRP</sequence>
<name>A0AAN8INV7_9EURO</name>
<organism evidence="2 3">
    <name type="scientific">Knufia fluminis</name>
    <dbReference type="NCBI Taxonomy" id="191047"/>
    <lineage>
        <taxon>Eukaryota</taxon>
        <taxon>Fungi</taxon>
        <taxon>Dikarya</taxon>
        <taxon>Ascomycota</taxon>
        <taxon>Pezizomycotina</taxon>
        <taxon>Eurotiomycetes</taxon>
        <taxon>Chaetothyriomycetidae</taxon>
        <taxon>Chaetothyriales</taxon>
        <taxon>Trichomeriaceae</taxon>
        <taxon>Knufia</taxon>
    </lineage>
</organism>
<evidence type="ECO:0000313" key="3">
    <source>
        <dbReference type="Proteomes" id="UP001316803"/>
    </source>
</evidence>
<dbReference type="EMBL" id="JAKLMC020000008">
    <property type="protein sequence ID" value="KAK5954547.1"/>
    <property type="molecule type" value="Genomic_DNA"/>
</dbReference>